<dbReference type="Proteomes" id="UP000253805">
    <property type="component" value="Unassembled WGS sequence"/>
</dbReference>
<dbReference type="Gene3D" id="3.30.470.20">
    <property type="entry name" value="ATP-grasp fold, B domain"/>
    <property type="match status" value="1"/>
</dbReference>
<dbReference type="InterPro" id="IPR005479">
    <property type="entry name" value="CPAse_ATP-bd"/>
</dbReference>
<dbReference type="InterPro" id="IPR011761">
    <property type="entry name" value="ATP-grasp"/>
</dbReference>
<name>A0A369NY62_9ACTN</name>
<protein>
    <recommendedName>
        <fullName evidence="3">ATP-grasp domain-containing protein</fullName>
    </recommendedName>
</protein>
<reference evidence="4 5" key="1">
    <citation type="journal article" date="2018" name="Elife">
        <title>Discovery and characterization of a prevalent human gut bacterial enzyme sufficient for the inactivation of a family of plant toxins.</title>
        <authorList>
            <person name="Koppel N."/>
            <person name="Bisanz J.E."/>
            <person name="Pandelia M.E."/>
            <person name="Turnbaugh P.J."/>
            <person name="Balskus E.P."/>
        </authorList>
    </citation>
    <scope>NUCLEOTIDE SEQUENCE [LARGE SCALE GENOMIC DNA]</scope>
    <source>
        <strain evidence="4 5">OB21 GAM 11</strain>
    </source>
</reference>
<comment type="caution">
    <text evidence="4">The sequence shown here is derived from an EMBL/GenBank/DDBJ whole genome shotgun (WGS) entry which is preliminary data.</text>
</comment>
<feature type="region of interest" description="Disordered" evidence="2">
    <location>
        <begin position="419"/>
        <end position="451"/>
    </location>
</feature>
<dbReference type="GO" id="GO:0005524">
    <property type="term" value="F:ATP binding"/>
    <property type="evidence" value="ECO:0007669"/>
    <property type="project" value="UniProtKB-UniRule"/>
</dbReference>
<feature type="domain" description="ATP-grasp" evidence="3">
    <location>
        <begin position="126"/>
        <end position="328"/>
    </location>
</feature>
<accession>A0A369NY62</accession>
<dbReference type="GO" id="GO:0046872">
    <property type="term" value="F:metal ion binding"/>
    <property type="evidence" value="ECO:0007669"/>
    <property type="project" value="InterPro"/>
</dbReference>
<dbReference type="AlphaFoldDB" id="A0A369NY62"/>
<dbReference type="Pfam" id="PF02786">
    <property type="entry name" value="CPSase_L_D2"/>
    <property type="match status" value="1"/>
</dbReference>
<evidence type="ECO:0000259" key="3">
    <source>
        <dbReference type="PROSITE" id="PS50975"/>
    </source>
</evidence>
<organism evidence="4 5">
    <name type="scientific">Adlercreutzia equolifaciens subsp. celatus</name>
    <dbReference type="NCBI Taxonomy" id="394340"/>
    <lineage>
        <taxon>Bacteria</taxon>
        <taxon>Bacillati</taxon>
        <taxon>Actinomycetota</taxon>
        <taxon>Coriobacteriia</taxon>
        <taxon>Eggerthellales</taxon>
        <taxon>Eggerthellaceae</taxon>
        <taxon>Adlercreutzia</taxon>
    </lineage>
</organism>
<gene>
    <name evidence="4" type="ORF">C1850_06620</name>
</gene>
<proteinExistence type="predicted"/>
<evidence type="ECO:0000313" key="4">
    <source>
        <dbReference type="EMBL" id="RDC44231.1"/>
    </source>
</evidence>
<sequence length="466" mass="50894">MENIDAPDVLPVILGGDIGAYSLARAFHEAYGIVPLVLSQADCHMCGDSSILVNRVVPHLERPAVLLSTLANTAECFGDRPLLLLGCGDWYVRLIVENRSVLEKSFIIPYIDEELLNRLTEKNRFYALCAEVGVPVPRTVVFDARTDGDDPAGVALPFPFPVVAKPASSAAYHYADFPGKQKVFFLRDAAELQSTLAAVQAGRYEGKFLIQEMIPGDDTSMRILTTYSDRNGKVRFASFGQTLLEDMRPMGVGNPLAIVSRTDEAIVAEAARLLEAVGYTGFANFDIKVDPRDGSHRFFEINTRLGRSNYYVTAAGDNVARWLMDDLVLGRPLPEGLTVARSESLYTVAPKATLLSYIRDDALRREVRGLYALGRDADPLDYAAEKSLRRRLYPLVFAFRQWKTCRAAMADKRAREKAAEGLEGAGATADHRTKGTASGKDDEHVASASPELPLADGLAACAKAAS</sequence>
<dbReference type="RefSeq" id="WP_181815564.1">
    <property type="nucleotide sequence ID" value="NZ_PPUT01000015.1"/>
</dbReference>
<dbReference type="EMBL" id="PPUT01000015">
    <property type="protein sequence ID" value="RDC44231.1"/>
    <property type="molecule type" value="Genomic_DNA"/>
</dbReference>
<keyword evidence="1" id="KW-0067">ATP-binding</keyword>
<keyword evidence="1" id="KW-0547">Nucleotide-binding</keyword>
<dbReference type="SUPFAM" id="SSF56059">
    <property type="entry name" value="Glutathione synthetase ATP-binding domain-like"/>
    <property type="match status" value="1"/>
</dbReference>
<evidence type="ECO:0000313" key="5">
    <source>
        <dbReference type="Proteomes" id="UP000253805"/>
    </source>
</evidence>
<evidence type="ECO:0000256" key="1">
    <source>
        <dbReference type="PROSITE-ProRule" id="PRU00409"/>
    </source>
</evidence>
<feature type="compositionally biased region" description="Basic and acidic residues" evidence="2">
    <location>
        <begin position="429"/>
        <end position="445"/>
    </location>
</feature>
<evidence type="ECO:0000256" key="2">
    <source>
        <dbReference type="SAM" id="MobiDB-lite"/>
    </source>
</evidence>
<dbReference type="PROSITE" id="PS50975">
    <property type="entry name" value="ATP_GRASP"/>
    <property type="match status" value="1"/>
</dbReference>